<dbReference type="InterPro" id="IPR004553">
    <property type="entry name" value="HMG_CoA_Rdtase_bac-typ"/>
</dbReference>
<dbReference type="CDD" id="cd00644">
    <property type="entry name" value="HMG-CoA_reductase_classII"/>
    <property type="match status" value="1"/>
</dbReference>
<dbReference type="EMBL" id="FRBR01000011">
    <property type="protein sequence ID" value="SHM19422.1"/>
    <property type="molecule type" value="Genomic_DNA"/>
</dbReference>
<accession>A0A1M7GSY1</accession>
<dbReference type="PRINTS" id="PR00071">
    <property type="entry name" value="HMGCOARDTASE"/>
</dbReference>
<dbReference type="NCBIfam" id="TIGR00532">
    <property type="entry name" value="HMG_CoA_R_NAD"/>
    <property type="match status" value="1"/>
</dbReference>
<dbReference type="Gene3D" id="3.90.770.10">
    <property type="entry name" value="3-hydroxy-3-methylglutaryl-coenzyme A Reductase, Chain A, domain 2"/>
    <property type="match status" value="2"/>
</dbReference>
<evidence type="ECO:0000256" key="1">
    <source>
        <dbReference type="ARBA" id="ARBA00007661"/>
    </source>
</evidence>
<keyword evidence="3" id="KW-0520">NAD</keyword>
<dbReference type="PROSITE" id="PS01192">
    <property type="entry name" value="HMG_COA_REDUCTASE_3"/>
    <property type="match status" value="1"/>
</dbReference>
<protein>
    <recommendedName>
        <fullName evidence="3">3-hydroxy-3-methylglutaryl coenzyme A reductase</fullName>
        <shortName evidence="3">HMG-CoA reductase</shortName>
        <ecNumber evidence="3">1.1.1.88</ecNumber>
    </recommendedName>
</protein>
<dbReference type="STRING" id="337701.SAMN05444398_11175"/>
<evidence type="ECO:0000256" key="3">
    <source>
        <dbReference type="RuleBase" id="RU361219"/>
    </source>
</evidence>
<dbReference type="PROSITE" id="PS00318">
    <property type="entry name" value="HMG_COA_REDUCTASE_2"/>
    <property type="match status" value="1"/>
</dbReference>
<dbReference type="PANTHER" id="PTHR10572:SF24">
    <property type="entry name" value="3-HYDROXY-3-METHYLGLUTARYL-COENZYME A REDUCTASE"/>
    <property type="match status" value="1"/>
</dbReference>
<organism evidence="4 5">
    <name type="scientific">Roseovarius pacificus</name>
    <dbReference type="NCBI Taxonomy" id="337701"/>
    <lineage>
        <taxon>Bacteria</taxon>
        <taxon>Pseudomonadati</taxon>
        <taxon>Pseudomonadota</taxon>
        <taxon>Alphaproteobacteria</taxon>
        <taxon>Rhodobacterales</taxon>
        <taxon>Roseobacteraceae</taxon>
        <taxon>Roseovarius</taxon>
    </lineage>
</organism>
<dbReference type="Gene3D" id="1.10.8.660">
    <property type="match status" value="1"/>
</dbReference>
<dbReference type="GO" id="GO:0004420">
    <property type="term" value="F:hydroxymethylglutaryl-CoA reductase (NADPH) activity"/>
    <property type="evidence" value="ECO:0007669"/>
    <property type="project" value="InterPro"/>
</dbReference>
<evidence type="ECO:0000256" key="2">
    <source>
        <dbReference type="ARBA" id="ARBA00023002"/>
    </source>
</evidence>
<comment type="similarity">
    <text evidence="1 3">Belongs to the HMG-CoA reductase family.</text>
</comment>
<proteinExistence type="inferred from homology"/>
<dbReference type="InterPro" id="IPR009029">
    <property type="entry name" value="HMG_CoA_Rdtase_sub-bd_dom_sf"/>
</dbReference>
<dbReference type="PROSITE" id="PS00066">
    <property type="entry name" value="HMG_COA_REDUCTASE_1"/>
    <property type="match status" value="1"/>
</dbReference>
<reference evidence="4 5" key="1">
    <citation type="submission" date="2016-11" db="EMBL/GenBank/DDBJ databases">
        <authorList>
            <person name="Jaros S."/>
            <person name="Januszkiewicz K."/>
            <person name="Wedrychowicz H."/>
        </authorList>
    </citation>
    <scope>NUCLEOTIDE SEQUENCE [LARGE SCALE GENOMIC DNA]</scope>
    <source>
        <strain evidence="4 5">DSM 29589</strain>
    </source>
</reference>
<dbReference type="InterPro" id="IPR002202">
    <property type="entry name" value="HMG_CoA_Rdtase"/>
</dbReference>
<dbReference type="SUPFAM" id="SSF56542">
    <property type="entry name" value="Substrate-binding domain of HMG-CoA reductase"/>
    <property type="match status" value="1"/>
</dbReference>
<dbReference type="EC" id="1.1.1.88" evidence="3"/>
<dbReference type="GO" id="GO:0015936">
    <property type="term" value="P:coenzyme A metabolic process"/>
    <property type="evidence" value="ECO:0007669"/>
    <property type="project" value="InterPro"/>
</dbReference>
<dbReference type="SUPFAM" id="SSF55035">
    <property type="entry name" value="NAD-binding domain of HMG-CoA reductase"/>
    <property type="match status" value="1"/>
</dbReference>
<keyword evidence="5" id="KW-1185">Reference proteome</keyword>
<gene>
    <name evidence="4" type="ORF">SAMN05444398_11175</name>
</gene>
<keyword evidence="2 3" id="KW-0560">Oxidoreductase</keyword>
<comment type="pathway">
    <text evidence="3">Metabolic intermediate metabolism; (R)-mevalonate degradation; (S)-3-hydroxy-3-methylglutaryl-CoA from (R)-mevalonate: step 1/1.</text>
</comment>
<evidence type="ECO:0000313" key="5">
    <source>
        <dbReference type="Proteomes" id="UP000183974"/>
    </source>
</evidence>
<dbReference type="RefSeq" id="WP_073035952.1">
    <property type="nucleotide sequence ID" value="NZ_BMLR01000012.1"/>
</dbReference>
<dbReference type="PANTHER" id="PTHR10572">
    <property type="entry name" value="3-HYDROXY-3-METHYLGLUTARYL-COENZYME A REDUCTASE"/>
    <property type="match status" value="1"/>
</dbReference>
<dbReference type="Pfam" id="PF00368">
    <property type="entry name" value="HMG-CoA_red"/>
    <property type="match status" value="1"/>
</dbReference>
<dbReference type="PROSITE" id="PS50065">
    <property type="entry name" value="HMG_COA_REDUCTASE_4"/>
    <property type="match status" value="1"/>
</dbReference>
<dbReference type="GO" id="GO:0140643">
    <property type="term" value="F:hydroxymethylglutaryl-CoA reductase (NADH) activity"/>
    <property type="evidence" value="ECO:0007669"/>
    <property type="project" value="UniProtKB-EC"/>
</dbReference>
<dbReference type="OrthoDB" id="9764892at2"/>
<evidence type="ECO:0000313" key="4">
    <source>
        <dbReference type="EMBL" id="SHM19422.1"/>
    </source>
</evidence>
<dbReference type="Proteomes" id="UP000183974">
    <property type="component" value="Unassembled WGS sequence"/>
</dbReference>
<comment type="catalytic activity">
    <reaction evidence="3">
        <text>(R)-mevalonate + 2 NAD(+) + CoA = (3S)-3-hydroxy-3-methylglutaryl-CoA + 2 NADH + 2 H(+)</text>
        <dbReference type="Rhea" id="RHEA:14833"/>
        <dbReference type="ChEBI" id="CHEBI:15378"/>
        <dbReference type="ChEBI" id="CHEBI:36464"/>
        <dbReference type="ChEBI" id="CHEBI:43074"/>
        <dbReference type="ChEBI" id="CHEBI:57287"/>
        <dbReference type="ChEBI" id="CHEBI:57540"/>
        <dbReference type="ChEBI" id="CHEBI:57945"/>
        <dbReference type="EC" id="1.1.1.88"/>
    </reaction>
</comment>
<dbReference type="InterPro" id="IPR023074">
    <property type="entry name" value="HMG_CoA_Rdtase_cat_sf"/>
</dbReference>
<dbReference type="InterPro" id="IPR009023">
    <property type="entry name" value="HMG_CoA_Rdtase_NAD(P)-bd_sf"/>
</dbReference>
<name>A0A1M7GSY1_9RHOB</name>
<dbReference type="UniPathway" id="UPA00257">
    <property type="reaction ID" value="UER00367"/>
</dbReference>
<sequence length="422" mass="44765">MSERTSRLSGFATLSREKRLGILSDWIDEGEGATGALDRLDALPDDLVDRMIENAIGVMPVPLGLATNMIVDGEDVLIPMATEESSVIAAVCNTARRCRSTGGFRTSYAGSLTIAQIQLLDVADPHRARLEILRRADEIRAFCDDIDPVLVELGGGFQDVDVRLLNGRKGTVMVVHLIVDTRDAMGANAVNTMAERLAPVLADWVGGRSLLRILSNLADRRIVRAEAVWPADEIGGPEVVETMLEAADFAVIDPYRAATHNKGIMNGVSAVVLATGNDTRAIEAGAHAFAAQSGQYSPLTRWEKTANGDLAGSIEIPLSLGIVGGATRIHPVAQLALKIMGADSAEKLSRMVAAVGLAQNFGALRALATDGIQKGHMALHAQNIAITAGATGDEIVRIAEAMKASGDINERTATRLLKELRG</sequence>
<dbReference type="AlphaFoldDB" id="A0A1M7GSY1"/>
<dbReference type="InterPro" id="IPR023076">
    <property type="entry name" value="HMG_CoA_Rdtase_CS"/>
</dbReference>